<accession>A0A9I9E5Q0</accession>
<dbReference type="AlphaFoldDB" id="A0A9I9E5Q0"/>
<protein>
    <submittedName>
        <fullName evidence="1">Uncharacterized protein</fullName>
    </submittedName>
</protein>
<evidence type="ECO:0000313" key="1">
    <source>
        <dbReference type="EnsemblPlants" id="MELO3C029136.2.1"/>
    </source>
</evidence>
<proteinExistence type="predicted"/>
<dbReference type="Gramene" id="MELO3C029136.2.1">
    <property type="protein sequence ID" value="MELO3C029136.2.1"/>
    <property type="gene ID" value="MELO3C029136.2"/>
</dbReference>
<dbReference type="EnsemblPlants" id="MELO3C029136.2.1">
    <property type="protein sequence ID" value="MELO3C029136.2.1"/>
    <property type="gene ID" value="MELO3C029136.2"/>
</dbReference>
<organism evidence="1">
    <name type="scientific">Cucumis melo</name>
    <name type="common">Muskmelon</name>
    <dbReference type="NCBI Taxonomy" id="3656"/>
    <lineage>
        <taxon>Eukaryota</taxon>
        <taxon>Viridiplantae</taxon>
        <taxon>Streptophyta</taxon>
        <taxon>Embryophyta</taxon>
        <taxon>Tracheophyta</taxon>
        <taxon>Spermatophyta</taxon>
        <taxon>Magnoliopsida</taxon>
        <taxon>eudicotyledons</taxon>
        <taxon>Gunneridae</taxon>
        <taxon>Pentapetalae</taxon>
        <taxon>rosids</taxon>
        <taxon>fabids</taxon>
        <taxon>Cucurbitales</taxon>
        <taxon>Cucurbitaceae</taxon>
        <taxon>Benincaseae</taxon>
        <taxon>Cucumis</taxon>
    </lineage>
</organism>
<name>A0A9I9E5Q0_CUCME</name>
<reference evidence="1" key="1">
    <citation type="submission" date="2023-03" db="UniProtKB">
        <authorList>
            <consortium name="EnsemblPlants"/>
        </authorList>
    </citation>
    <scope>IDENTIFICATION</scope>
</reference>
<sequence length="124" mass="13885">MMPEQGDMRGKMNRVATLPFVIKINVYHNLDVVDFELVIVVDSEIYVVLVPLGSLVLVGTLVLHSTDIRCVLDSHVRVQACKNLMDRHQCIKTMDRPLNHNILVPTSESQYPAPNVSIIIIGLP</sequence>